<keyword evidence="2" id="KW-1185">Reference proteome</keyword>
<reference evidence="1 2" key="1">
    <citation type="journal article" date="2010" name="Stand. Genomic Sci.">
        <title>Complete genome sequence of Conexibacter woesei type strain (ID131577).</title>
        <authorList>
            <person name="Pukall R."/>
            <person name="Lapidus A."/>
            <person name="Glavina Del Rio T."/>
            <person name="Copeland A."/>
            <person name="Tice H."/>
            <person name="Cheng J.-F."/>
            <person name="Lucas S."/>
            <person name="Chen F."/>
            <person name="Nolan M."/>
            <person name="Bruce D."/>
            <person name="Goodwin L."/>
            <person name="Pitluck S."/>
            <person name="Mavromatis K."/>
            <person name="Ivanova N."/>
            <person name="Ovchinnikova G."/>
            <person name="Pati A."/>
            <person name="Chen A."/>
            <person name="Palaniappan K."/>
            <person name="Land M."/>
            <person name="Hauser L."/>
            <person name="Chang Y.-J."/>
            <person name="Jeffries C.D."/>
            <person name="Chain P."/>
            <person name="Meincke L."/>
            <person name="Sims D."/>
            <person name="Brettin T."/>
            <person name="Detter J.C."/>
            <person name="Rohde M."/>
            <person name="Goeker M."/>
            <person name="Bristow J."/>
            <person name="Eisen J.A."/>
            <person name="Markowitz V."/>
            <person name="Kyrpides N.C."/>
            <person name="Klenk H.-P."/>
            <person name="Hugenholtz P."/>
        </authorList>
    </citation>
    <scope>NUCLEOTIDE SEQUENCE [LARGE SCALE GENOMIC DNA]</scope>
    <source>
        <strain evidence="2">DSM 14684 / CIP 108061 / JCM 11494 / NBRC 100937 / ID131577</strain>
    </source>
</reference>
<dbReference type="STRING" id="469383.Cwoe_4719"/>
<proteinExistence type="predicted"/>
<dbReference type="KEGG" id="cwo:Cwoe_4719"/>
<dbReference type="EMBL" id="CP001854">
    <property type="protein sequence ID" value="ADB53132.1"/>
    <property type="molecule type" value="Genomic_DNA"/>
</dbReference>
<dbReference type="Proteomes" id="UP000008229">
    <property type="component" value="Chromosome"/>
</dbReference>
<protein>
    <submittedName>
        <fullName evidence="1">Uncharacterized protein</fullName>
    </submittedName>
</protein>
<dbReference type="RefSeq" id="WP_012936183.1">
    <property type="nucleotide sequence ID" value="NC_013739.1"/>
</dbReference>
<reference evidence="2" key="2">
    <citation type="submission" date="2010-01" db="EMBL/GenBank/DDBJ databases">
        <title>The complete genome of Conexibacter woesei DSM 14684.</title>
        <authorList>
            <consortium name="US DOE Joint Genome Institute (JGI-PGF)"/>
            <person name="Lucas S."/>
            <person name="Copeland A."/>
            <person name="Lapidus A."/>
            <person name="Glavina del Rio T."/>
            <person name="Dalin E."/>
            <person name="Tice H."/>
            <person name="Bruce D."/>
            <person name="Goodwin L."/>
            <person name="Pitluck S."/>
            <person name="Kyrpides N."/>
            <person name="Mavromatis K."/>
            <person name="Ivanova N."/>
            <person name="Mikhailova N."/>
            <person name="Chertkov O."/>
            <person name="Brettin T."/>
            <person name="Detter J.C."/>
            <person name="Han C."/>
            <person name="Larimer F."/>
            <person name="Land M."/>
            <person name="Hauser L."/>
            <person name="Markowitz V."/>
            <person name="Cheng J.-F."/>
            <person name="Hugenholtz P."/>
            <person name="Woyke T."/>
            <person name="Wu D."/>
            <person name="Pukall R."/>
            <person name="Steenblock K."/>
            <person name="Schneider S."/>
            <person name="Klenk H.-P."/>
            <person name="Eisen J.A."/>
        </authorList>
    </citation>
    <scope>NUCLEOTIDE SEQUENCE [LARGE SCALE GENOMIC DNA]</scope>
    <source>
        <strain evidence="2">DSM 14684 / CIP 108061 / JCM 11494 / NBRC 100937 / ID131577</strain>
    </source>
</reference>
<evidence type="ECO:0000313" key="2">
    <source>
        <dbReference type="Proteomes" id="UP000008229"/>
    </source>
</evidence>
<organism evidence="1 2">
    <name type="scientific">Conexibacter woesei (strain DSM 14684 / CCUG 47730 / CIP 108061 / JCM 11494 / NBRC 100937 / ID131577)</name>
    <dbReference type="NCBI Taxonomy" id="469383"/>
    <lineage>
        <taxon>Bacteria</taxon>
        <taxon>Bacillati</taxon>
        <taxon>Actinomycetota</taxon>
        <taxon>Thermoleophilia</taxon>
        <taxon>Solirubrobacterales</taxon>
        <taxon>Conexibacteraceae</taxon>
        <taxon>Conexibacter</taxon>
    </lineage>
</organism>
<dbReference type="AlphaFoldDB" id="D3FA37"/>
<evidence type="ECO:0000313" key="1">
    <source>
        <dbReference type="EMBL" id="ADB53132.1"/>
    </source>
</evidence>
<accession>D3FA37</accession>
<dbReference type="HOGENOM" id="CLU_2245353_0_0_11"/>
<name>D3FA37_CONWI</name>
<gene>
    <name evidence="1" type="ordered locus">Cwoe_4719</name>
</gene>
<sequence>MVVRRRHSFEERLAPGVEMRCRWETERDVVAFANVLVVAVSGAWRTVDLFDCTHNGCNDHHRYDFDGYKHPATVFHHGAPAEAHRSSMRLIRTEFERMIERWEW</sequence>